<dbReference type="GO" id="GO:0043565">
    <property type="term" value="F:sequence-specific DNA binding"/>
    <property type="evidence" value="ECO:0007669"/>
    <property type="project" value="InterPro"/>
</dbReference>
<evidence type="ECO:0000259" key="1">
    <source>
        <dbReference type="PROSITE" id="PS51806"/>
    </source>
</evidence>
<name>A0A4Y7K233_PAPSO</name>
<dbReference type="OMA" id="CCFKEWM"/>
<evidence type="ECO:0000313" key="3">
    <source>
        <dbReference type="Proteomes" id="UP000316621"/>
    </source>
</evidence>
<dbReference type="InterPro" id="IPR025422">
    <property type="entry name" value="TGA_domain"/>
</dbReference>
<accession>A0A4Y7K233</accession>
<dbReference type="InterPro" id="IPR051886">
    <property type="entry name" value="Seed_Dev/Stress_Resp_Reg"/>
</dbReference>
<dbReference type="Pfam" id="PF14144">
    <property type="entry name" value="DOG1"/>
    <property type="match status" value="1"/>
</dbReference>
<protein>
    <recommendedName>
        <fullName evidence="1">DOG1 domain-containing protein</fullName>
    </recommendedName>
</protein>
<dbReference type="PANTHER" id="PTHR46354:SF7">
    <property type="entry name" value="PROTEIN DOG1-LIKE 1"/>
    <property type="match status" value="1"/>
</dbReference>
<dbReference type="Gramene" id="RZC66390">
    <property type="protein sequence ID" value="RZC66390"/>
    <property type="gene ID" value="C5167_010086"/>
</dbReference>
<dbReference type="EMBL" id="CM010720">
    <property type="protein sequence ID" value="RZC66390.1"/>
    <property type="molecule type" value="Genomic_DNA"/>
</dbReference>
<organism evidence="2 3">
    <name type="scientific">Papaver somniferum</name>
    <name type="common">Opium poppy</name>
    <dbReference type="NCBI Taxonomy" id="3469"/>
    <lineage>
        <taxon>Eukaryota</taxon>
        <taxon>Viridiplantae</taxon>
        <taxon>Streptophyta</taxon>
        <taxon>Embryophyta</taxon>
        <taxon>Tracheophyta</taxon>
        <taxon>Spermatophyta</taxon>
        <taxon>Magnoliopsida</taxon>
        <taxon>Ranunculales</taxon>
        <taxon>Papaveraceae</taxon>
        <taxon>Papaveroideae</taxon>
        <taxon>Papaver</taxon>
    </lineage>
</organism>
<dbReference type="GO" id="GO:0006351">
    <property type="term" value="P:DNA-templated transcription"/>
    <property type="evidence" value="ECO:0007669"/>
    <property type="project" value="InterPro"/>
</dbReference>
<keyword evidence="3" id="KW-1185">Reference proteome</keyword>
<proteinExistence type="predicted"/>
<dbReference type="AlphaFoldDB" id="A0A4Y7K233"/>
<sequence length="254" mass="29220">MASSSDQVQILECYQNWMIEQQQLLQELLQVRSQKPNDEQELCCIIEKLIKHFQEYTNRRAQLAVDKASSIFSPMWCTSIENSYLWFGGCRPSLLIQLVYTLCGSQLESQLSEHLQGVRRGNLVELSADQLSRVSELRCSTIREEQRLSRRMAGLQENIADSPLTRFASNNSDVIETESHIEQVDQALDSHSKDLASVLVDSDKLRMNTLKELIGIFTPLQAVDFLIAGKKLHLCMHQWGQRRDHLHGHRKTLR</sequence>
<dbReference type="PANTHER" id="PTHR46354">
    <property type="entry name" value="DOG1 DOMAIN-CONTAINING PROTEIN"/>
    <property type="match status" value="1"/>
</dbReference>
<dbReference type="Proteomes" id="UP000316621">
    <property type="component" value="Chromosome 6"/>
</dbReference>
<evidence type="ECO:0000313" key="2">
    <source>
        <dbReference type="EMBL" id="RZC66390.1"/>
    </source>
</evidence>
<reference evidence="2 3" key="1">
    <citation type="journal article" date="2018" name="Science">
        <title>The opium poppy genome and morphinan production.</title>
        <authorList>
            <person name="Guo L."/>
            <person name="Winzer T."/>
            <person name="Yang X."/>
            <person name="Li Y."/>
            <person name="Ning Z."/>
            <person name="He Z."/>
            <person name="Teodor R."/>
            <person name="Lu Y."/>
            <person name="Bowser T.A."/>
            <person name="Graham I.A."/>
            <person name="Ye K."/>
        </authorList>
    </citation>
    <scope>NUCLEOTIDE SEQUENCE [LARGE SCALE GENOMIC DNA]</scope>
    <source>
        <strain evidence="3">cv. HN1</strain>
        <tissue evidence="2">Leaves</tissue>
    </source>
</reference>
<gene>
    <name evidence="2" type="ORF">C5167_010086</name>
</gene>
<dbReference type="PROSITE" id="PS51806">
    <property type="entry name" value="DOG1"/>
    <property type="match status" value="1"/>
</dbReference>
<feature type="domain" description="DOG1" evidence="1">
    <location>
        <begin position="7"/>
        <end position="246"/>
    </location>
</feature>